<dbReference type="InterPro" id="IPR038444">
    <property type="entry name" value="DUF465_sf"/>
</dbReference>
<dbReference type="Pfam" id="PF04325">
    <property type="entry name" value="DUF465"/>
    <property type="match status" value="1"/>
</dbReference>
<reference evidence="1" key="2">
    <citation type="submission" date="2017-09" db="EMBL/GenBank/DDBJ databases">
        <title>FDA dAtabase for Regulatory Grade micrObial Sequences (FDA-ARGOS): Supporting development and validation of Infectious Disease Dx tests.</title>
        <authorList>
            <person name="Minogue T."/>
            <person name="Wolcott M."/>
            <person name="Wasieloski L."/>
            <person name="Aguilar W."/>
            <person name="Moore D."/>
            <person name="Tallon L.J."/>
            <person name="Sadzewicz L."/>
            <person name="Ott S."/>
            <person name="Zhao X."/>
            <person name="Nagaraj S."/>
            <person name="Vavikolanu K."/>
            <person name="Aluvathingal J."/>
            <person name="Nadendla S."/>
            <person name="Sichtig H."/>
        </authorList>
    </citation>
    <scope>NUCLEOTIDE SEQUENCE</scope>
    <source>
        <strain evidence="1">FDAARGOS_387</strain>
    </source>
</reference>
<dbReference type="STRING" id="1111728.GCA_000427805_00121"/>
<name>A0A2C6DMX2_9GAMM</name>
<dbReference type="Proteomes" id="UP000373449">
    <property type="component" value="Unassembled WGS sequence"/>
</dbReference>
<reference evidence="2 4" key="3">
    <citation type="submission" date="2019-03" db="EMBL/GenBank/DDBJ databases">
        <authorList>
            <consortium name="Pathogen Informatics"/>
        </authorList>
    </citation>
    <scope>NUCLEOTIDE SEQUENCE [LARGE SCALE GENOMIC DNA]</scope>
    <source>
        <strain evidence="2 4">NCTC12282</strain>
    </source>
</reference>
<evidence type="ECO:0000313" key="2">
    <source>
        <dbReference type="EMBL" id="VFS49944.1"/>
    </source>
</evidence>
<dbReference type="InterPro" id="IPR007420">
    <property type="entry name" value="DUF465"/>
</dbReference>
<dbReference type="AlphaFoldDB" id="A0A2C6DMX2"/>
<dbReference type="EMBL" id="CAADJA010000002">
    <property type="protein sequence ID" value="VFS49944.1"/>
    <property type="molecule type" value="Genomic_DNA"/>
</dbReference>
<dbReference type="RefSeq" id="WP_029092774.1">
    <property type="nucleotide sequence ID" value="NZ_BRLG01000001.1"/>
</dbReference>
<protein>
    <submittedName>
        <fullName evidence="2">Uncharacterized protein conserved in bacteria</fullName>
    </submittedName>
</protein>
<keyword evidence="3" id="KW-1185">Reference proteome</keyword>
<reference evidence="3" key="1">
    <citation type="submission" date="2017-09" db="EMBL/GenBank/DDBJ databases">
        <title>FDA dAtabase for Regulatory Grade micrObial Sequences (FDA-ARGOS): Supporting development and validation of Infectious Disease Dx tests.</title>
        <authorList>
            <person name="Minogue T."/>
            <person name="Wolcott M."/>
            <person name="Wasieloski L."/>
            <person name="Aguilar W."/>
            <person name="Moore D."/>
            <person name="Tallon L."/>
            <person name="Sadzewicz L."/>
            <person name="Ott S."/>
            <person name="Zhao X."/>
            <person name="Nagaraj S."/>
            <person name="Vavikolanu K."/>
            <person name="Aluvathingal J."/>
            <person name="Nadendla S."/>
            <person name="Sichtig H."/>
        </authorList>
    </citation>
    <scope>NUCLEOTIDE SEQUENCE [LARGE SCALE GENOMIC DNA]</scope>
    <source>
        <strain evidence="3">FDAARGOS_387</strain>
    </source>
</reference>
<accession>A0A2C6DMX2</accession>
<dbReference type="Proteomes" id="UP000224974">
    <property type="component" value="Unassembled WGS sequence"/>
</dbReference>
<evidence type="ECO:0000313" key="4">
    <source>
        <dbReference type="Proteomes" id="UP000373449"/>
    </source>
</evidence>
<dbReference type="Gene3D" id="6.10.280.50">
    <property type="match status" value="1"/>
</dbReference>
<dbReference type="EMBL" id="PDDX01000001">
    <property type="protein sequence ID" value="PHI30567.1"/>
    <property type="molecule type" value="Genomic_DNA"/>
</dbReference>
<evidence type="ECO:0000313" key="3">
    <source>
        <dbReference type="Proteomes" id="UP000224974"/>
    </source>
</evidence>
<dbReference type="NCBIfam" id="NF008505">
    <property type="entry name" value="PRK11415.1"/>
    <property type="match status" value="1"/>
</dbReference>
<sequence length="75" mass="9009">MFPEYRNLITQLKVDNPRFCTLFQRHNQLDHEVRRAEQKPGALYDNDIMQMKKEKLRLKDELYKILKACEAQGLS</sequence>
<evidence type="ECO:0000313" key="1">
    <source>
        <dbReference type="EMBL" id="PHI30567.1"/>
    </source>
</evidence>
<gene>
    <name evidence="1" type="ORF">CRN84_15075</name>
    <name evidence="2" type="ORF">NCTC12282_04257</name>
</gene>
<dbReference type="OrthoDB" id="5616367at2"/>
<organism evidence="1 3">
    <name type="scientific">Budvicia aquatica</name>
    <dbReference type="NCBI Taxonomy" id="82979"/>
    <lineage>
        <taxon>Bacteria</taxon>
        <taxon>Pseudomonadati</taxon>
        <taxon>Pseudomonadota</taxon>
        <taxon>Gammaproteobacteria</taxon>
        <taxon>Enterobacterales</taxon>
        <taxon>Budviciaceae</taxon>
        <taxon>Budvicia</taxon>
    </lineage>
</organism>
<proteinExistence type="predicted"/>